<reference evidence="2" key="1">
    <citation type="journal article" date="2020" name="Ecol. Evol.">
        <title>Genome structure and content of the rice root-knot nematode (Meloidogyne graminicola).</title>
        <authorList>
            <person name="Phan N.T."/>
            <person name="Danchin E.G.J."/>
            <person name="Klopp C."/>
            <person name="Perfus-Barbeoch L."/>
            <person name="Kozlowski D.K."/>
            <person name="Koutsovoulos G.D."/>
            <person name="Lopez-Roques C."/>
            <person name="Bouchez O."/>
            <person name="Zahm M."/>
            <person name="Besnard G."/>
            <person name="Bellafiore S."/>
        </authorList>
    </citation>
    <scope>NUCLEOTIDE SEQUENCE</scope>
    <source>
        <strain evidence="2">VN-18</strain>
    </source>
</reference>
<evidence type="ECO:0000256" key="1">
    <source>
        <dbReference type="SAM" id="SignalP"/>
    </source>
</evidence>
<name>A0A8S9ZR75_9BILA</name>
<dbReference type="EMBL" id="JABEBT010000041">
    <property type="protein sequence ID" value="KAF7635556.1"/>
    <property type="molecule type" value="Genomic_DNA"/>
</dbReference>
<evidence type="ECO:0000313" key="3">
    <source>
        <dbReference type="Proteomes" id="UP000605970"/>
    </source>
</evidence>
<protein>
    <submittedName>
        <fullName evidence="2">Origin recognition complex subunit 1</fullName>
    </submittedName>
</protein>
<proteinExistence type="predicted"/>
<dbReference type="AlphaFoldDB" id="A0A8S9ZR75"/>
<feature type="signal peptide" evidence="1">
    <location>
        <begin position="1"/>
        <end position="15"/>
    </location>
</feature>
<accession>A0A8S9ZR75</accession>
<organism evidence="2 3">
    <name type="scientific">Meloidogyne graminicola</name>
    <dbReference type="NCBI Taxonomy" id="189291"/>
    <lineage>
        <taxon>Eukaryota</taxon>
        <taxon>Metazoa</taxon>
        <taxon>Ecdysozoa</taxon>
        <taxon>Nematoda</taxon>
        <taxon>Chromadorea</taxon>
        <taxon>Rhabditida</taxon>
        <taxon>Tylenchina</taxon>
        <taxon>Tylenchomorpha</taxon>
        <taxon>Tylenchoidea</taxon>
        <taxon>Meloidogynidae</taxon>
        <taxon>Meloidogyninae</taxon>
        <taxon>Meloidogyne</taxon>
    </lineage>
</organism>
<feature type="chain" id="PRO_5035896625" evidence="1">
    <location>
        <begin position="16"/>
        <end position="227"/>
    </location>
</feature>
<keyword evidence="1" id="KW-0732">Signal</keyword>
<gene>
    <name evidence="2" type="ORF">Mgra_00005098</name>
</gene>
<keyword evidence="3" id="KW-1185">Reference proteome</keyword>
<comment type="caution">
    <text evidence="2">The sequence shown here is derived from an EMBL/GenBank/DDBJ whole genome shotgun (WGS) entry which is preliminary data.</text>
</comment>
<dbReference type="Proteomes" id="UP000605970">
    <property type="component" value="Unassembled WGS sequence"/>
</dbReference>
<sequence length="227" mass="26968">MFLFCSWLLYEIASGFDENNCFALKNEEKNILENNSNNFVLKSSAILKTIPVKIEEENKESEKPGIKRRRKIIIRRRLLNNRNGNFVVSKESKNNNSKQKREDNNNEKSVRRIIWKIVPLRKLSENNEYLINEENNNNNKINELPLKTKTAKIILKQINNEENKLQRRMAYKRTLPVIRKIEEIKSREEEKEEKSFPIINSALNFPEQLKTFLNLFKCYARIILGKN</sequence>
<evidence type="ECO:0000313" key="2">
    <source>
        <dbReference type="EMBL" id="KAF7635556.1"/>
    </source>
</evidence>